<dbReference type="Proteomes" id="UP000000663">
    <property type="component" value="Chromosome"/>
</dbReference>
<proteinExistence type="predicted"/>
<accession>Q0W042</accession>
<evidence type="ECO:0000313" key="2">
    <source>
        <dbReference type="Proteomes" id="UP000000663"/>
    </source>
</evidence>
<dbReference type="EMBL" id="AM114193">
    <property type="protein sequence ID" value="CAJ38251.1"/>
    <property type="molecule type" value="Genomic_DNA"/>
</dbReference>
<gene>
    <name evidence="1" type="ORF">LRC33</name>
</gene>
<dbReference type="KEGG" id="rci:LRC33"/>
<protein>
    <submittedName>
        <fullName evidence="1">Uncharacterized protein</fullName>
    </submittedName>
</protein>
<reference evidence="1 2" key="1">
    <citation type="journal article" date="2006" name="Science">
        <title>Genome of rice cluster I archaea -- the key methane producers in the rice rhizosphere.</title>
        <authorList>
            <person name="Erkel C."/>
            <person name="Kube M."/>
            <person name="Reinhardt R."/>
            <person name="Liesack W."/>
        </authorList>
    </citation>
    <scope>NUCLEOTIDE SEQUENCE [LARGE SCALE GENOMIC DNA]</scope>
    <source>
        <strain evidence="2">DSM 22066 / NBRC 105507 / MRE50</strain>
    </source>
</reference>
<dbReference type="STRING" id="351160.LRC33"/>
<evidence type="ECO:0000313" key="1">
    <source>
        <dbReference type="EMBL" id="CAJ38251.1"/>
    </source>
</evidence>
<organism evidence="1 2">
    <name type="scientific">Methanocella arvoryzae (strain DSM 22066 / NBRC 105507 / MRE50)</name>
    <dbReference type="NCBI Taxonomy" id="351160"/>
    <lineage>
        <taxon>Archaea</taxon>
        <taxon>Methanobacteriati</taxon>
        <taxon>Methanobacteriota</taxon>
        <taxon>Stenosarchaea group</taxon>
        <taxon>Methanomicrobia</taxon>
        <taxon>Methanocellales</taxon>
        <taxon>Methanocellaceae</taxon>
        <taxon>Methanocella</taxon>
    </lineage>
</organism>
<dbReference type="eggNOG" id="arCOG11640">
    <property type="taxonomic scope" value="Archaea"/>
</dbReference>
<sequence length="89" mass="10101">MDEITMMRIVELVPEEEFTDLGKLKAFYASTIVQCLSTMGYSASHVDQSEYYSYERKIILDTDAPGKIVDQVISDPDIRAKEAFCVLVK</sequence>
<keyword evidence="2" id="KW-1185">Reference proteome</keyword>
<dbReference type="AlphaFoldDB" id="Q0W042"/>
<name>Q0W042_METAR</name>